<reference evidence="7 8" key="1">
    <citation type="submission" date="2022-10" db="EMBL/GenBank/DDBJ databases">
        <title>High-quality genome sequences of two octocoral-associated bacteria, Endozoicomonas euniceicola EF212 and Endozoicomonas gorgoniicola PS125.</title>
        <authorList>
            <person name="Chiou Y.-J."/>
            <person name="Chen Y.-H."/>
        </authorList>
    </citation>
    <scope>NUCLEOTIDE SEQUENCE [LARGE SCALE GENOMIC DNA]</scope>
    <source>
        <strain evidence="7 8">PS125</strain>
    </source>
</reference>
<gene>
    <name evidence="6 7" type="primary">rsmH</name>
    <name evidence="7" type="ORF">NX722_13280</name>
</gene>
<accession>A0ABT3MW20</accession>
<dbReference type="PANTHER" id="PTHR11265:SF0">
    <property type="entry name" value="12S RRNA N4-METHYLCYTIDINE METHYLTRANSFERASE"/>
    <property type="match status" value="1"/>
</dbReference>
<feature type="binding site" evidence="6">
    <location>
        <position position="106"/>
    </location>
    <ligand>
        <name>S-adenosyl-L-methionine</name>
        <dbReference type="ChEBI" id="CHEBI:59789"/>
    </ligand>
</feature>
<keyword evidence="5 6" id="KW-0949">S-adenosyl-L-methionine</keyword>
<dbReference type="EC" id="2.1.1.199" evidence="6"/>
<feature type="binding site" evidence="6">
    <location>
        <position position="99"/>
    </location>
    <ligand>
        <name>S-adenosyl-L-methionine</name>
        <dbReference type="ChEBI" id="CHEBI:59789"/>
    </ligand>
</feature>
<name>A0ABT3MW20_9GAMM</name>
<evidence type="ECO:0000256" key="5">
    <source>
        <dbReference type="ARBA" id="ARBA00022691"/>
    </source>
</evidence>
<feature type="binding site" evidence="6">
    <location>
        <begin position="35"/>
        <end position="37"/>
    </location>
    <ligand>
        <name>S-adenosyl-L-methionine</name>
        <dbReference type="ChEBI" id="CHEBI:59789"/>
    </ligand>
</feature>
<dbReference type="Pfam" id="PF01795">
    <property type="entry name" value="Methyltransf_5"/>
    <property type="match status" value="1"/>
</dbReference>
<keyword evidence="2 6" id="KW-0698">rRNA processing</keyword>
<keyword evidence="4 6" id="KW-0808">Transferase</keyword>
<evidence type="ECO:0000313" key="8">
    <source>
        <dbReference type="Proteomes" id="UP001209854"/>
    </source>
</evidence>
<feature type="binding site" evidence="6">
    <location>
        <position position="55"/>
    </location>
    <ligand>
        <name>S-adenosyl-L-methionine</name>
        <dbReference type="ChEBI" id="CHEBI:59789"/>
    </ligand>
</feature>
<feature type="binding site" evidence="6">
    <location>
        <position position="81"/>
    </location>
    <ligand>
        <name>S-adenosyl-L-methionine</name>
        <dbReference type="ChEBI" id="CHEBI:59789"/>
    </ligand>
</feature>
<comment type="similarity">
    <text evidence="1 6">Belongs to the methyltransferase superfamily. RsmH family.</text>
</comment>
<dbReference type="RefSeq" id="WP_262568399.1">
    <property type="nucleotide sequence ID" value="NZ_JAPFCC010000001.1"/>
</dbReference>
<evidence type="ECO:0000256" key="6">
    <source>
        <dbReference type="HAMAP-Rule" id="MF_01007"/>
    </source>
</evidence>
<dbReference type="Proteomes" id="UP001209854">
    <property type="component" value="Unassembled WGS sequence"/>
</dbReference>
<evidence type="ECO:0000256" key="4">
    <source>
        <dbReference type="ARBA" id="ARBA00022679"/>
    </source>
</evidence>
<evidence type="ECO:0000256" key="2">
    <source>
        <dbReference type="ARBA" id="ARBA00022552"/>
    </source>
</evidence>
<evidence type="ECO:0000313" key="7">
    <source>
        <dbReference type="EMBL" id="MCW7553581.1"/>
    </source>
</evidence>
<comment type="caution">
    <text evidence="7">The sequence shown here is derived from an EMBL/GenBank/DDBJ whole genome shotgun (WGS) entry which is preliminary data.</text>
</comment>
<dbReference type="SUPFAM" id="SSF53335">
    <property type="entry name" value="S-adenosyl-L-methionine-dependent methyltransferases"/>
    <property type="match status" value="1"/>
</dbReference>
<dbReference type="InterPro" id="IPR002903">
    <property type="entry name" value="RsmH"/>
</dbReference>
<comment type="catalytic activity">
    <reaction evidence="6">
        <text>cytidine(1402) in 16S rRNA + S-adenosyl-L-methionine = N(4)-methylcytidine(1402) in 16S rRNA + S-adenosyl-L-homocysteine + H(+)</text>
        <dbReference type="Rhea" id="RHEA:42928"/>
        <dbReference type="Rhea" id="RHEA-COMP:10286"/>
        <dbReference type="Rhea" id="RHEA-COMP:10287"/>
        <dbReference type="ChEBI" id="CHEBI:15378"/>
        <dbReference type="ChEBI" id="CHEBI:57856"/>
        <dbReference type="ChEBI" id="CHEBI:59789"/>
        <dbReference type="ChEBI" id="CHEBI:74506"/>
        <dbReference type="ChEBI" id="CHEBI:82748"/>
        <dbReference type="EC" id="2.1.1.199"/>
    </reaction>
</comment>
<dbReference type="GO" id="GO:0008168">
    <property type="term" value="F:methyltransferase activity"/>
    <property type="evidence" value="ECO:0007669"/>
    <property type="project" value="UniProtKB-KW"/>
</dbReference>
<keyword evidence="8" id="KW-1185">Reference proteome</keyword>
<keyword evidence="3 6" id="KW-0489">Methyltransferase</keyword>
<comment type="subcellular location">
    <subcellularLocation>
        <location evidence="6">Cytoplasm</location>
    </subcellularLocation>
</comment>
<sequence>MSNTDKHITVLLDEAVEAVLTDPRGVYVDGTFGRGGHSRAILDGLADEGRLYGIDKDPGAIAVGTELAERDERFTIHHGSFIELDEMLNGTLVDGVLLDLGVSSPQLDTPERGFSFMQDGPLDMRMNTSEGESAADWINRAEEQEISKVIWEYGEDRFSRRMARAIVAARVEEPITTTRRLAEIIAAACPTREKGKHPATRAFQAIRIHINRELDDLVECLDKALEVLKPGGRLVVISFHSLEDRIAKRFIRKHAKGDELPSWLPVREDQLNKRMKPLGKAIKPGKTEVDANPRARSAVMRVAEKLV</sequence>
<proteinExistence type="inferred from homology"/>
<dbReference type="EMBL" id="JAPFCC010000001">
    <property type="protein sequence ID" value="MCW7553581.1"/>
    <property type="molecule type" value="Genomic_DNA"/>
</dbReference>
<dbReference type="InterPro" id="IPR029063">
    <property type="entry name" value="SAM-dependent_MTases_sf"/>
</dbReference>
<dbReference type="GO" id="GO:0032259">
    <property type="term" value="P:methylation"/>
    <property type="evidence" value="ECO:0007669"/>
    <property type="project" value="UniProtKB-KW"/>
</dbReference>
<dbReference type="PANTHER" id="PTHR11265">
    <property type="entry name" value="S-ADENOSYL-METHYLTRANSFERASE MRAW"/>
    <property type="match status" value="1"/>
</dbReference>
<evidence type="ECO:0000256" key="1">
    <source>
        <dbReference type="ARBA" id="ARBA00010396"/>
    </source>
</evidence>
<dbReference type="HAMAP" id="MF_01007">
    <property type="entry name" value="16SrRNA_methyltr_H"/>
    <property type="match status" value="1"/>
</dbReference>
<dbReference type="InterPro" id="IPR023397">
    <property type="entry name" value="SAM-dep_MeTrfase_MraW_recog"/>
</dbReference>
<protein>
    <recommendedName>
        <fullName evidence="6">Ribosomal RNA small subunit methyltransferase H</fullName>
        <ecNumber evidence="6">2.1.1.199</ecNumber>
    </recommendedName>
    <alternativeName>
        <fullName evidence="6">16S rRNA m(4)C1402 methyltransferase</fullName>
    </alternativeName>
    <alternativeName>
        <fullName evidence="6">rRNA (cytosine-N(4)-)-methyltransferase RsmH</fullName>
    </alternativeName>
</protein>
<evidence type="ECO:0000256" key="3">
    <source>
        <dbReference type="ARBA" id="ARBA00022603"/>
    </source>
</evidence>
<dbReference type="NCBIfam" id="TIGR00006">
    <property type="entry name" value="16S rRNA (cytosine(1402)-N(4))-methyltransferase RsmH"/>
    <property type="match status" value="1"/>
</dbReference>
<dbReference type="SUPFAM" id="SSF81799">
    <property type="entry name" value="Putative methyltransferase TM0872, insert domain"/>
    <property type="match status" value="1"/>
</dbReference>
<organism evidence="7 8">
    <name type="scientific">Endozoicomonas gorgoniicola</name>
    <dbReference type="NCBI Taxonomy" id="1234144"/>
    <lineage>
        <taxon>Bacteria</taxon>
        <taxon>Pseudomonadati</taxon>
        <taxon>Pseudomonadota</taxon>
        <taxon>Gammaproteobacteria</taxon>
        <taxon>Oceanospirillales</taxon>
        <taxon>Endozoicomonadaceae</taxon>
        <taxon>Endozoicomonas</taxon>
    </lineage>
</organism>
<dbReference type="Gene3D" id="1.10.150.170">
    <property type="entry name" value="Putative methyltransferase TM0872, insert domain"/>
    <property type="match status" value="1"/>
</dbReference>
<comment type="function">
    <text evidence="6">Specifically methylates the N4 position of cytidine in position 1402 (C1402) of 16S rRNA.</text>
</comment>
<dbReference type="Gene3D" id="3.40.50.150">
    <property type="entry name" value="Vaccinia Virus protein VP39"/>
    <property type="match status" value="1"/>
</dbReference>
<keyword evidence="6" id="KW-0963">Cytoplasm</keyword>
<dbReference type="PIRSF" id="PIRSF004486">
    <property type="entry name" value="MraW"/>
    <property type="match status" value="1"/>
</dbReference>